<evidence type="ECO:0000313" key="1">
    <source>
        <dbReference type="EMBL" id="QBH96664.1"/>
    </source>
</evidence>
<dbReference type="EMBL" id="CP034752">
    <property type="protein sequence ID" value="QBH96664.1"/>
    <property type="molecule type" value="Genomic_DNA"/>
</dbReference>
<evidence type="ECO:0000313" key="2">
    <source>
        <dbReference type="Proteomes" id="UP000293154"/>
    </source>
</evidence>
<organism evidence="1 2">
    <name type="scientific">Limnobaculum zhutongyuii</name>
    <dbReference type="NCBI Taxonomy" id="2498113"/>
    <lineage>
        <taxon>Bacteria</taxon>
        <taxon>Pseudomonadati</taxon>
        <taxon>Pseudomonadota</taxon>
        <taxon>Gammaproteobacteria</taxon>
        <taxon>Enterobacterales</taxon>
        <taxon>Budviciaceae</taxon>
        <taxon>Limnobaculum</taxon>
    </lineage>
</organism>
<dbReference type="Pfam" id="PF16245">
    <property type="entry name" value="DUF4902"/>
    <property type="match status" value="1"/>
</dbReference>
<dbReference type="InterPro" id="IPR032598">
    <property type="entry name" value="RsaM-like"/>
</dbReference>
<sequence>MCVQNKKDINIENHDECHAASVDYRVKVDVDFFKNVKFTHLYSAAHAEPEELRFQGGVITAITGYTEWVSQITPILSIGWDWELRYENANCQYVKIGPIFSNIAFYMDENLQNETDEEGYIQRQLDNKIAEIDWNEKIFQFITQ</sequence>
<dbReference type="Gene3D" id="3.10.450.610">
    <property type="match status" value="1"/>
</dbReference>
<gene>
    <name evidence="1" type="ORF">EKN56_09740</name>
</gene>
<reference evidence="1 2" key="1">
    <citation type="submission" date="2019-03" db="EMBL/GenBank/DDBJ databases">
        <title>Pragia sp. nov. isolated from the gut tract of Carduelis flavirostris.</title>
        <authorList>
            <person name="Ge Y."/>
        </authorList>
    </citation>
    <scope>NUCLEOTIDE SEQUENCE [LARGE SCALE GENOMIC DNA]</scope>
    <source>
        <strain evidence="1 2">CF-458</strain>
    </source>
</reference>
<protein>
    <submittedName>
        <fullName evidence="1">DUF4902 domain-containing protein</fullName>
    </submittedName>
</protein>
<dbReference type="KEGG" id="prag:EKN56_09740"/>
<dbReference type="AlphaFoldDB" id="A0A411WKC7"/>
<keyword evidence="2" id="KW-1185">Reference proteome</keyword>
<name>A0A411WKC7_9GAMM</name>
<accession>A0A411WKC7</accession>
<dbReference type="OrthoDB" id="5573798at2"/>
<dbReference type="Proteomes" id="UP000293154">
    <property type="component" value="Chromosome"/>
</dbReference>
<proteinExistence type="predicted"/>